<feature type="chain" id="PRO_5021029294" description="WD40 repeat protein" evidence="1">
    <location>
        <begin position="27"/>
        <end position="428"/>
    </location>
</feature>
<feature type="signal peptide" evidence="1">
    <location>
        <begin position="1"/>
        <end position="26"/>
    </location>
</feature>
<evidence type="ECO:0000313" key="2">
    <source>
        <dbReference type="EMBL" id="TCP02478.1"/>
    </source>
</evidence>
<dbReference type="OrthoDB" id="9149491at2"/>
<evidence type="ECO:0000256" key="1">
    <source>
        <dbReference type="SAM" id="SignalP"/>
    </source>
</evidence>
<evidence type="ECO:0008006" key="4">
    <source>
        <dbReference type="Google" id="ProtNLM"/>
    </source>
</evidence>
<reference evidence="2 3" key="1">
    <citation type="submission" date="2019-03" db="EMBL/GenBank/DDBJ databases">
        <title>Genomic Encyclopedia of Type Strains, Phase IV (KMG-IV): sequencing the most valuable type-strain genomes for metagenomic binning, comparative biology and taxonomic classification.</title>
        <authorList>
            <person name="Goeker M."/>
        </authorList>
    </citation>
    <scope>NUCLEOTIDE SEQUENCE [LARGE SCALE GENOMIC DNA]</scope>
    <source>
        <strain evidence="2 3">DSM 1709</strain>
    </source>
</reference>
<proteinExistence type="predicted"/>
<evidence type="ECO:0000313" key="3">
    <source>
        <dbReference type="Proteomes" id="UP000295106"/>
    </source>
</evidence>
<comment type="caution">
    <text evidence="2">The sequence shown here is derived from an EMBL/GenBank/DDBJ whole genome shotgun (WGS) entry which is preliminary data.</text>
</comment>
<name>A0A4V2SGT7_RUBGE</name>
<sequence length="428" mass="47376">MKRAVRLITEASLVLPLLAALLPSHAQTLLPEVLVTKAAIPDFEFDWGRNGSLCTSCNYGDGNARFVFSDPANKLWLGYVDHQTGAFYPADGHGVLLDTGASAATDFGNGPEWIVTPEGSGVMYTKYDMSKPKKAANAGIAMARQVNGAWSAGWLPNPMQRQSPDGTKNFDDGDVRFSYFDQRTNLVYWRSLLTPDVERSLPISDGRKGIARRWVAGTRKVIYATQAKGSDGVLRDQVFLYDTDTAKKEQLTFEPSSKLGAFMWRAPEFGNDWVFFTVADRTKLLVYRKLADAKGVQRWTVIKTVNTPAQVPYIWSPEQFTHNGKSYVFFQLSSSSVFNDTSVPNQLAITGIDPLRANFRMLTNDPATPRVRIDPEYYITARGPYIYYTRIIPSNATRPPANDGVWRVDTGLGPPLVSKSAAMPSSGS</sequence>
<dbReference type="RefSeq" id="WP_132646969.1">
    <property type="nucleotide sequence ID" value="NZ_CP181386.1"/>
</dbReference>
<accession>A0A4V2SGT7</accession>
<protein>
    <recommendedName>
        <fullName evidence="4">WD40 repeat protein</fullName>
    </recommendedName>
</protein>
<dbReference type="EMBL" id="SLXD01000006">
    <property type="protein sequence ID" value="TCP02478.1"/>
    <property type="molecule type" value="Genomic_DNA"/>
</dbReference>
<gene>
    <name evidence="2" type="ORF">EV684_10639</name>
</gene>
<organism evidence="2 3">
    <name type="scientific">Rubrivivax gelatinosus</name>
    <name type="common">Rhodocyclus gelatinosus</name>
    <name type="synonym">Rhodopseudomonas gelatinosa</name>
    <dbReference type="NCBI Taxonomy" id="28068"/>
    <lineage>
        <taxon>Bacteria</taxon>
        <taxon>Pseudomonadati</taxon>
        <taxon>Pseudomonadota</taxon>
        <taxon>Betaproteobacteria</taxon>
        <taxon>Burkholderiales</taxon>
        <taxon>Sphaerotilaceae</taxon>
        <taxon>Rubrivivax</taxon>
    </lineage>
</organism>
<dbReference type="AlphaFoldDB" id="A0A4V2SGT7"/>
<keyword evidence="1" id="KW-0732">Signal</keyword>
<dbReference type="GeneID" id="99683441"/>
<dbReference type="Proteomes" id="UP000295106">
    <property type="component" value="Unassembled WGS sequence"/>
</dbReference>